<feature type="transmembrane region" description="Helical" evidence="1">
    <location>
        <begin position="6"/>
        <end position="26"/>
    </location>
</feature>
<evidence type="ECO:0000313" key="4">
    <source>
        <dbReference type="Proteomes" id="UP000526408"/>
    </source>
</evidence>
<dbReference type="Gene3D" id="1.20.120.1220">
    <property type="match status" value="1"/>
</dbReference>
<accession>A0A7X6GZ38</accession>
<keyword evidence="4" id="KW-1185">Reference proteome</keyword>
<reference evidence="3 4" key="1">
    <citation type="submission" date="2020-04" db="EMBL/GenBank/DDBJ databases">
        <authorList>
            <person name="Yoon J."/>
        </authorList>
    </citation>
    <scope>NUCLEOTIDE SEQUENCE [LARGE SCALE GENOMIC DNA]</scope>
    <source>
        <strain evidence="3 4">KMU-115</strain>
    </source>
</reference>
<evidence type="ECO:0000259" key="2">
    <source>
        <dbReference type="Pfam" id="PF01478"/>
    </source>
</evidence>
<gene>
    <name evidence="3" type="ORF">HCU73_06235</name>
</gene>
<dbReference type="Proteomes" id="UP000526408">
    <property type="component" value="Unassembled WGS sequence"/>
</dbReference>
<dbReference type="InterPro" id="IPR000045">
    <property type="entry name" value="Prepilin_IV_endopep_pep"/>
</dbReference>
<comment type="caution">
    <text evidence="3">The sequence shown here is derived from an EMBL/GenBank/DDBJ whole genome shotgun (WGS) entry which is preliminary data.</text>
</comment>
<evidence type="ECO:0000256" key="1">
    <source>
        <dbReference type="SAM" id="Phobius"/>
    </source>
</evidence>
<evidence type="ECO:0000313" key="3">
    <source>
        <dbReference type="EMBL" id="NKX44183.1"/>
    </source>
</evidence>
<feature type="transmembrane region" description="Helical" evidence="1">
    <location>
        <begin position="38"/>
        <end position="60"/>
    </location>
</feature>
<protein>
    <recommendedName>
        <fullName evidence="2">Prepilin type IV endopeptidase peptidase domain-containing protein</fullName>
    </recommendedName>
</protein>
<keyword evidence="1" id="KW-0472">Membrane</keyword>
<feature type="transmembrane region" description="Helical" evidence="1">
    <location>
        <begin position="66"/>
        <end position="90"/>
    </location>
</feature>
<dbReference type="AlphaFoldDB" id="A0A7X6GZ38"/>
<dbReference type="RefSeq" id="WP_168622571.1">
    <property type="nucleotide sequence ID" value="NZ_JAAZQQ010000002.1"/>
</dbReference>
<feature type="transmembrane region" description="Helical" evidence="1">
    <location>
        <begin position="150"/>
        <end position="169"/>
    </location>
</feature>
<dbReference type="GO" id="GO:0004190">
    <property type="term" value="F:aspartic-type endopeptidase activity"/>
    <property type="evidence" value="ECO:0007669"/>
    <property type="project" value="InterPro"/>
</dbReference>
<sequence>MTLSLTLTEALWFLPFVLPICIWVALSDLRAMRIPNVAVLALAGVFLGIGLVLVLGVGAWTFETYLWRLAALGVVLVIGFVISSLGLVGAGDAKFAAAMAPFVAPGDGLFFLMLFALVLIGSWVTHRTAGRVPALRRATADWASWDQGKLFPMGVALAGALAIYLALGLSAGL</sequence>
<feature type="transmembrane region" description="Helical" evidence="1">
    <location>
        <begin position="102"/>
        <end position="124"/>
    </location>
</feature>
<dbReference type="EMBL" id="JAAZQQ010000002">
    <property type="protein sequence ID" value="NKX44183.1"/>
    <property type="molecule type" value="Genomic_DNA"/>
</dbReference>
<keyword evidence="1" id="KW-1133">Transmembrane helix</keyword>
<feature type="domain" description="Prepilin type IV endopeptidase peptidase" evidence="2">
    <location>
        <begin position="17"/>
        <end position="120"/>
    </location>
</feature>
<organism evidence="3 4">
    <name type="scientific">Roseicyclus persicicus</name>
    <dbReference type="NCBI Taxonomy" id="2650661"/>
    <lineage>
        <taxon>Bacteria</taxon>
        <taxon>Pseudomonadati</taxon>
        <taxon>Pseudomonadota</taxon>
        <taxon>Alphaproteobacteria</taxon>
        <taxon>Rhodobacterales</taxon>
        <taxon>Roseobacteraceae</taxon>
        <taxon>Roseicyclus</taxon>
    </lineage>
</organism>
<name>A0A7X6GZ38_9RHOB</name>
<proteinExistence type="predicted"/>
<keyword evidence="1" id="KW-0812">Transmembrane</keyword>
<dbReference type="GO" id="GO:0016020">
    <property type="term" value="C:membrane"/>
    <property type="evidence" value="ECO:0007669"/>
    <property type="project" value="InterPro"/>
</dbReference>
<dbReference type="Pfam" id="PF01478">
    <property type="entry name" value="Peptidase_A24"/>
    <property type="match status" value="1"/>
</dbReference>